<dbReference type="InterPro" id="IPR003779">
    <property type="entry name" value="CMD-like"/>
</dbReference>
<reference evidence="2 3" key="1">
    <citation type="submission" date="2023-03" db="EMBL/GenBank/DDBJ databases">
        <title>Bacillus Genome Sequencing.</title>
        <authorList>
            <person name="Dunlap C."/>
        </authorList>
    </citation>
    <scope>NUCLEOTIDE SEQUENCE [LARGE SCALE GENOMIC DNA]</scope>
    <source>
        <strain evidence="2 3">B-23453</strain>
    </source>
</reference>
<evidence type="ECO:0000313" key="2">
    <source>
        <dbReference type="EMBL" id="MED1205544.1"/>
    </source>
</evidence>
<sequence>MKKDRLQQGLDKLMEFTLTSNKEISTHLKISENLEDIAPDVGKYIIEFGYGDIYSRPGLSNQQRALVTISSLITQGTEPQMELHINTALTSGLTPEEIVEAIIQLIPYTGFPRVLNALTVAKRVFSQRDVQVTPIKVAQ</sequence>
<evidence type="ECO:0000313" key="3">
    <source>
        <dbReference type="Proteomes" id="UP001341444"/>
    </source>
</evidence>
<proteinExistence type="predicted"/>
<dbReference type="Pfam" id="PF02627">
    <property type="entry name" value="CMD"/>
    <property type="match status" value="1"/>
</dbReference>
<organism evidence="2 3">
    <name type="scientific">Heyndrickxia acidicola</name>
    <dbReference type="NCBI Taxonomy" id="209389"/>
    <lineage>
        <taxon>Bacteria</taxon>
        <taxon>Bacillati</taxon>
        <taxon>Bacillota</taxon>
        <taxon>Bacilli</taxon>
        <taxon>Bacillales</taxon>
        <taxon>Bacillaceae</taxon>
        <taxon>Heyndrickxia</taxon>
    </lineage>
</organism>
<name>A0ABU6MML5_9BACI</name>
<comment type="caution">
    <text evidence="2">The sequence shown here is derived from an EMBL/GenBank/DDBJ whole genome shotgun (WGS) entry which is preliminary data.</text>
</comment>
<dbReference type="PANTHER" id="PTHR33570:SF2">
    <property type="entry name" value="CARBOXYMUCONOLACTONE DECARBOXYLASE-LIKE DOMAIN-CONTAINING PROTEIN"/>
    <property type="match status" value="1"/>
</dbReference>
<dbReference type="InterPro" id="IPR052512">
    <property type="entry name" value="4CMD/NDH-1_regulator"/>
</dbReference>
<evidence type="ECO:0000259" key="1">
    <source>
        <dbReference type="Pfam" id="PF02627"/>
    </source>
</evidence>
<dbReference type="Gene3D" id="1.20.1290.10">
    <property type="entry name" value="AhpD-like"/>
    <property type="match status" value="1"/>
</dbReference>
<keyword evidence="3" id="KW-1185">Reference proteome</keyword>
<dbReference type="RefSeq" id="WP_066263799.1">
    <property type="nucleotide sequence ID" value="NZ_JARMAB010000036.1"/>
</dbReference>
<dbReference type="PANTHER" id="PTHR33570">
    <property type="entry name" value="4-CARBOXYMUCONOLACTONE DECARBOXYLASE FAMILY PROTEIN"/>
    <property type="match status" value="1"/>
</dbReference>
<gene>
    <name evidence="2" type="ORF">P4T90_21135</name>
</gene>
<dbReference type="Proteomes" id="UP001341444">
    <property type="component" value="Unassembled WGS sequence"/>
</dbReference>
<dbReference type="EMBL" id="JARMAB010000036">
    <property type="protein sequence ID" value="MED1205544.1"/>
    <property type="molecule type" value="Genomic_DNA"/>
</dbReference>
<accession>A0ABU6MML5</accession>
<dbReference type="SUPFAM" id="SSF69118">
    <property type="entry name" value="AhpD-like"/>
    <property type="match status" value="1"/>
</dbReference>
<protein>
    <submittedName>
        <fullName evidence="2">Carboxymuconolactone decarboxylase family protein</fullName>
    </submittedName>
</protein>
<dbReference type="InterPro" id="IPR029032">
    <property type="entry name" value="AhpD-like"/>
</dbReference>
<feature type="domain" description="Carboxymuconolactone decarboxylase-like" evidence="1">
    <location>
        <begin position="39"/>
        <end position="122"/>
    </location>
</feature>